<gene>
    <name evidence="3" type="ORF">ABT57_23760</name>
</gene>
<dbReference type="OrthoDB" id="5816674at2"/>
<evidence type="ECO:0000313" key="3">
    <source>
        <dbReference type="EMBL" id="KLV04578.1"/>
    </source>
</evidence>
<organism evidence="3 4">
    <name type="scientific">Photobacterium ganghwense</name>
    <dbReference type="NCBI Taxonomy" id="320778"/>
    <lineage>
        <taxon>Bacteria</taxon>
        <taxon>Pseudomonadati</taxon>
        <taxon>Pseudomonadota</taxon>
        <taxon>Gammaproteobacteria</taxon>
        <taxon>Vibrionales</taxon>
        <taxon>Vibrionaceae</taxon>
        <taxon>Photobacterium</taxon>
    </lineage>
</organism>
<sequence length="103" mass="11112">MSSLKVITASAVLIMSSSAMADIRVADTQNGAWVTVTENGQPAANASVSVANVPQQRKMYKTDENGRVFIPLSLQSSRSVKYKATTEDGKQSSRFAFHSTNNK</sequence>
<dbReference type="AlphaFoldDB" id="A0A0J1GY51"/>
<evidence type="ECO:0000256" key="1">
    <source>
        <dbReference type="SAM" id="MobiDB-lite"/>
    </source>
</evidence>
<proteinExistence type="predicted"/>
<dbReference type="Proteomes" id="UP000035909">
    <property type="component" value="Unassembled WGS sequence"/>
</dbReference>
<dbReference type="PATRIC" id="fig|320778.3.peg.5081"/>
<evidence type="ECO:0000256" key="2">
    <source>
        <dbReference type="SAM" id="SignalP"/>
    </source>
</evidence>
<feature type="region of interest" description="Disordered" evidence="1">
    <location>
        <begin position="81"/>
        <end position="103"/>
    </location>
</feature>
<keyword evidence="4" id="KW-1185">Reference proteome</keyword>
<dbReference type="EMBL" id="LDOU01000034">
    <property type="protein sequence ID" value="KLV04578.1"/>
    <property type="molecule type" value="Genomic_DNA"/>
</dbReference>
<name>A0A0J1GY51_9GAMM</name>
<keyword evidence="2" id="KW-0732">Signal</keyword>
<evidence type="ECO:0000313" key="4">
    <source>
        <dbReference type="Proteomes" id="UP000035909"/>
    </source>
</evidence>
<dbReference type="RefSeq" id="WP_047887723.1">
    <property type="nucleotide sequence ID" value="NZ_CP071326.1"/>
</dbReference>
<accession>A0A0J1GY51</accession>
<reference evidence="3 4" key="1">
    <citation type="submission" date="2015-05" db="EMBL/GenBank/DDBJ databases">
        <title>Photobacterium galathea sp. nov.</title>
        <authorList>
            <person name="Machado H."/>
            <person name="Gram L."/>
        </authorList>
    </citation>
    <scope>NUCLEOTIDE SEQUENCE [LARGE SCALE GENOMIC DNA]</scope>
    <source>
        <strain evidence="3 4">DSM 22954</strain>
    </source>
</reference>
<feature type="signal peptide" evidence="2">
    <location>
        <begin position="1"/>
        <end position="21"/>
    </location>
</feature>
<comment type="caution">
    <text evidence="3">The sequence shown here is derived from an EMBL/GenBank/DDBJ whole genome shotgun (WGS) entry which is preliminary data.</text>
</comment>
<feature type="chain" id="PRO_5005252547" evidence="2">
    <location>
        <begin position="22"/>
        <end position="103"/>
    </location>
</feature>
<feature type="compositionally biased region" description="Polar residues" evidence="1">
    <location>
        <begin position="92"/>
        <end position="103"/>
    </location>
</feature>
<protein>
    <submittedName>
        <fullName evidence="3">Uncharacterized protein</fullName>
    </submittedName>
</protein>